<dbReference type="Proteomes" id="UP000199321">
    <property type="component" value="Unassembled WGS sequence"/>
</dbReference>
<dbReference type="RefSeq" id="WP_093145173.1">
    <property type="nucleotide sequence ID" value="NZ_BMWO01000006.1"/>
</dbReference>
<dbReference type="OrthoDB" id="6638088at2"/>
<gene>
    <name evidence="2" type="ORF">SAMN05421855_10692</name>
</gene>
<reference evidence="2 3" key="1">
    <citation type="submission" date="2016-10" db="EMBL/GenBank/DDBJ databases">
        <authorList>
            <person name="de Groot N.N."/>
        </authorList>
    </citation>
    <scope>NUCLEOTIDE SEQUENCE [LARGE SCALE GENOMIC DNA]</scope>
    <source>
        <strain evidence="2 3">DSM 16195</strain>
    </source>
</reference>
<evidence type="ECO:0000313" key="2">
    <source>
        <dbReference type="EMBL" id="SDF13946.1"/>
    </source>
</evidence>
<dbReference type="EMBL" id="FNBA01000006">
    <property type="protein sequence ID" value="SDF13946.1"/>
    <property type="molecule type" value="Genomic_DNA"/>
</dbReference>
<dbReference type="Pfam" id="PF13524">
    <property type="entry name" value="Glyco_trans_1_2"/>
    <property type="match status" value="1"/>
</dbReference>
<keyword evidence="2" id="KW-0808">Transferase</keyword>
<sequence length="379" mass="43657">MKVLLLGEYSRLHNTLKEGLTALGHEVVLVGDGDGFKNFPVDISIRPTWGDKSILKWVKLGLYKVFKLDILALERGLRFWIKMPALNGFDVVQLINEKPIKTLPAFERFLLKKIFKNNQKTLLLSCGIDVISVEFMLQKKFKYSLMNPFFENPKLAKEYQYILDYTSASHRKTHDFVFSNIEGVIASDFDYVLPLEGHSKFLGLIPNPVNCDEIPFAPLTIQQKTIIFLGINRGTYHKKGIPLFEEALVQLQKKYSEKIEIRIAENIPYAEYLQQYNDAHIILDQVYSYDQGYNALEAMAKGKVVFTGAEEEFTTYYKLEKDTVCINALPEVSKLVEKLSWLIENPAQLTAIGKNARAFIEREHNYIEIAKKYEKVYCN</sequence>
<proteinExistence type="predicted"/>
<dbReference type="GO" id="GO:0016740">
    <property type="term" value="F:transferase activity"/>
    <property type="evidence" value="ECO:0007669"/>
    <property type="project" value="UniProtKB-KW"/>
</dbReference>
<accession>A0A1G7IN36</accession>
<evidence type="ECO:0000259" key="1">
    <source>
        <dbReference type="Pfam" id="PF13524"/>
    </source>
</evidence>
<organism evidence="2 3">
    <name type="scientific">Ulvibacter litoralis</name>
    <dbReference type="NCBI Taxonomy" id="227084"/>
    <lineage>
        <taxon>Bacteria</taxon>
        <taxon>Pseudomonadati</taxon>
        <taxon>Bacteroidota</taxon>
        <taxon>Flavobacteriia</taxon>
        <taxon>Flavobacteriales</taxon>
        <taxon>Flavobacteriaceae</taxon>
        <taxon>Ulvibacter</taxon>
    </lineage>
</organism>
<name>A0A1G7IN36_9FLAO</name>
<dbReference type="Gene3D" id="3.40.50.2000">
    <property type="entry name" value="Glycogen Phosphorylase B"/>
    <property type="match status" value="1"/>
</dbReference>
<dbReference type="AlphaFoldDB" id="A0A1G7IN36"/>
<dbReference type="STRING" id="227084.SAMN05421855_10692"/>
<dbReference type="InterPro" id="IPR055259">
    <property type="entry name" value="YkvP/CgeB_Glyco_trans-like"/>
</dbReference>
<evidence type="ECO:0000313" key="3">
    <source>
        <dbReference type="Proteomes" id="UP000199321"/>
    </source>
</evidence>
<dbReference type="SUPFAM" id="SSF53756">
    <property type="entry name" value="UDP-Glycosyltransferase/glycogen phosphorylase"/>
    <property type="match status" value="1"/>
</dbReference>
<keyword evidence="3" id="KW-1185">Reference proteome</keyword>
<feature type="domain" description="Spore protein YkvP/CgeB glycosyl transferase-like" evidence="1">
    <location>
        <begin position="255"/>
        <end position="373"/>
    </location>
</feature>
<protein>
    <submittedName>
        <fullName evidence="2">Glycosyltransferase involved in cell wall bisynthesis</fullName>
    </submittedName>
</protein>